<reference evidence="1" key="1">
    <citation type="submission" date="2020-07" db="EMBL/GenBank/DDBJ databases">
        <title>Huge and variable diversity of episymbiotic CPR bacteria and DPANN archaea in groundwater ecosystems.</title>
        <authorList>
            <person name="He C.Y."/>
            <person name="Keren R."/>
            <person name="Whittaker M."/>
            <person name="Farag I.F."/>
            <person name="Doudna J."/>
            <person name="Cate J.H.D."/>
            <person name="Banfield J.F."/>
        </authorList>
    </citation>
    <scope>NUCLEOTIDE SEQUENCE</scope>
    <source>
        <strain evidence="1">NC_groundwater_1586_Pr3_B-0.1um_66_15</strain>
    </source>
</reference>
<comment type="caution">
    <text evidence="1">The sequence shown here is derived from an EMBL/GenBank/DDBJ whole genome shotgun (WGS) entry which is preliminary data.</text>
</comment>
<dbReference type="AlphaFoldDB" id="A0A933L3D4"/>
<evidence type="ECO:0000313" key="2">
    <source>
        <dbReference type="Proteomes" id="UP000782610"/>
    </source>
</evidence>
<proteinExistence type="predicted"/>
<dbReference type="EMBL" id="JACRAF010000048">
    <property type="protein sequence ID" value="MBI4923203.1"/>
    <property type="molecule type" value="Genomic_DNA"/>
</dbReference>
<gene>
    <name evidence="1" type="ORF">HY834_15790</name>
</gene>
<organism evidence="1 2">
    <name type="scientific">Devosia nanyangense</name>
    <dbReference type="NCBI Taxonomy" id="1228055"/>
    <lineage>
        <taxon>Bacteria</taxon>
        <taxon>Pseudomonadati</taxon>
        <taxon>Pseudomonadota</taxon>
        <taxon>Alphaproteobacteria</taxon>
        <taxon>Hyphomicrobiales</taxon>
        <taxon>Devosiaceae</taxon>
        <taxon>Devosia</taxon>
    </lineage>
</organism>
<accession>A0A933L3D4</accession>
<evidence type="ECO:0000313" key="1">
    <source>
        <dbReference type="EMBL" id="MBI4923203.1"/>
    </source>
</evidence>
<dbReference type="Proteomes" id="UP000782610">
    <property type="component" value="Unassembled WGS sequence"/>
</dbReference>
<name>A0A933L3D4_9HYPH</name>
<protein>
    <submittedName>
        <fullName evidence="1">Uncharacterized protein</fullName>
    </submittedName>
</protein>
<sequence>MTKTEGEQEALRRWRQLPLDQRSRFEDAEAYAVRLDLELDFPTVTSRRRLIAAWLMRDLIATRAAAAEATRAA</sequence>